<reference evidence="2 3" key="1">
    <citation type="submission" date="2024-09" db="EMBL/GenBank/DDBJ databases">
        <title>Chromosome-scale assembly of Riccia fluitans.</title>
        <authorList>
            <person name="Paukszto L."/>
            <person name="Sawicki J."/>
            <person name="Karawczyk K."/>
            <person name="Piernik-Szablinska J."/>
            <person name="Szczecinska M."/>
            <person name="Mazdziarz M."/>
        </authorList>
    </citation>
    <scope>NUCLEOTIDE SEQUENCE [LARGE SCALE GENOMIC DNA]</scope>
    <source>
        <strain evidence="2">Rf_01</strain>
        <tissue evidence="2">Aerial parts of the thallus</tissue>
    </source>
</reference>
<organism evidence="2 3">
    <name type="scientific">Riccia fluitans</name>
    <dbReference type="NCBI Taxonomy" id="41844"/>
    <lineage>
        <taxon>Eukaryota</taxon>
        <taxon>Viridiplantae</taxon>
        <taxon>Streptophyta</taxon>
        <taxon>Embryophyta</taxon>
        <taxon>Marchantiophyta</taxon>
        <taxon>Marchantiopsida</taxon>
        <taxon>Marchantiidae</taxon>
        <taxon>Marchantiales</taxon>
        <taxon>Ricciaceae</taxon>
        <taxon>Riccia</taxon>
    </lineage>
</organism>
<evidence type="ECO:0000256" key="1">
    <source>
        <dbReference type="SAM" id="MobiDB-lite"/>
    </source>
</evidence>
<sequence length="85" mass="9718">MQNGRSKRPASNERFRYTRCSSSSGNLDNSEDITESLAGFSEREDRRDSKNLKNRELRNEKISRGAKGSRNEIPTEYPQFFAGAN</sequence>
<dbReference type="EMBL" id="JBHFFA010000006">
    <property type="protein sequence ID" value="KAL2622839.1"/>
    <property type="molecule type" value="Genomic_DNA"/>
</dbReference>
<feature type="compositionally biased region" description="Basic and acidic residues" evidence="1">
    <location>
        <begin position="41"/>
        <end position="63"/>
    </location>
</feature>
<name>A0ABD1Y8S9_9MARC</name>
<evidence type="ECO:0000313" key="2">
    <source>
        <dbReference type="EMBL" id="KAL2622839.1"/>
    </source>
</evidence>
<proteinExistence type="predicted"/>
<gene>
    <name evidence="2" type="ORF">R1flu_003044</name>
</gene>
<protein>
    <submittedName>
        <fullName evidence="2">Uncharacterized protein</fullName>
    </submittedName>
</protein>
<keyword evidence="3" id="KW-1185">Reference proteome</keyword>
<evidence type="ECO:0000313" key="3">
    <source>
        <dbReference type="Proteomes" id="UP001605036"/>
    </source>
</evidence>
<feature type="compositionally biased region" description="Polar residues" evidence="1">
    <location>
        <begin position="19"/>
        <end position="28"/>
    </location>
</feature>
<feature type="region of interest" description="Disordered" evidence="1">
    <location>
        <begin position="1"/>
        <end position="85"/>
    </location>
</feature>
<accession>A0ABD1Y8S9</accession>
<dbReference type="AlphaFoldDB" id="A0ABD1Y8S9"/>
<dbReference type="Proteomes" id="UP001605036">
    <property type="component" value="Unassembled WGS sequence"/>
</dbReference>
<comment type="caution">
    <text evidence="2">The sequence shown here is derived from an EMBL/GenBank/DDBJ whole genome shotgun (WGS) entry which is preliminary data.</text>
</comment>